<evidence type="ECO:0000256" key="1">
    <source>
        <dbReference type="SAM" id="Phobius"/>
    </source>
</evidence>
<reference evidence="2 3" key="1">
    <citation type="submission" date="2019-09" db="EMBL/GenBank/DDBJ databases">
        <authorList>
            <person name="Chandra G."/>
            <person name="Truman W A."/>
        </authorList>
    </citation>
    <scope>NUCLEOTIDE SEQUENCE [LARGE SCALE GENOMIC DNA]</scope>
    <source>
        <strain evidence="2">PS900</strain>
    </source>
</reference>
<keyword evidence="1" id="KW-0812">Transmembrane</keyword>
<name>A0A8H2NRV0_PSEFL</name>
<keyword evidence="1" id="KW-1133">Transmembrane helix</keyword>
<feature type="transmembrane region" description="Helical" evidence="1">
    <location>
        <begin position="21"/>
        <end position="44"/>
    </location>
</feature>
<proteinExistence type="predicted"/>
<dbReference type="Proteomes" id="UP000325723">
    <property type="component" value="Unassembled WGS sequence"/>
</dbReference>
<dbReference type="AlphaFoldDB" id="A0A8H2NRV0"/>
<evidence type="ECO:0000313" key="3">
    <source>
        <dbReference type="Proteomes" id="UP000325723"/>
    </source>
</evidence>
<keyword evidence="1" id="KW-0472">Membrane</keyword>
<dbReference type="RefSeq" id="WP_191624919.1">
    <property type="nucleotide sequence ID" value="NZ_CABVIE010000006.1"/>
</dbReference>
<organism evidence="2 3">
    <name type="scientific">Pseudomonas fluorescens</name>
    <dbReference type="NCBI Taxonomy" id="294"/>
    <lineage>
        <taxon>Bacteria</taxon>
        <taxon>Pseudomonadati</taxon>
        <taxon>Pseudomonadota</taxon>
        <taxon>Gammaproteobacteria</taxon>
        <taxon>Pseudomonadales</taxon>
        <taxon>Pseudomonadaceae</taxon>
        <taxon>Pseudomonas</taxon>
    </lineage>
</organism>
<accession>A0A8H2NRV0</accession>
<sequence length="52" mass="5731">MASTDRSIARITKRPMPLYKQLAELSLMFIALVIMLALSAVVAMELTFGAVF</sequence>
<gene>
    <name evidence="2" type="ORF">PS900_02333</name>
</gene>
<protein>
    <submittedName>
        <fullName evidence="2">Uncharacterized protein</fullName>
    </submittedName>
</protein>
<comment type="caution">
    <text evidence="2">The sequence shown here is derived from an EMBL/GenBank/DDBJ whole genome shotgun (WGS) entry which is preliminary data.</text>
</comment>
<evidence type="ECO:0000313" key="2">
    <source>
        <dbReference type="EMBL" id="VVO91207.1"/>
    </source>
</evidence>
<dbReference type="EMBL" id="CABVIE010000006">
    <property type="protein sequence ID" value="VVO91207.1"/>
    <property type="molecule type" value="Genomic_DNA"/>
</dbReference>